<dbReference type="InterPro" id="IPR015915">
    <property type="entry name" value="Kelch-typ_b-propeller"/>
</dbReference>
<keyword evidence="3" id="KW-1133">Transmembrane helix</keyword>
<keyword evidence="7" id="KW-1185">Reference proteome</keyword>
<dbReference type="Gene3D" id="2.120.10.80">
    <property type="entry name" value="Kelch-type beta propeller"/>
    <property type="match status" value="2"/>
</dbReference>
<reference evidence="6" key="1">
    <citation type="submission" date="2021-06" db="EMBL/GenBank/DDBJ databases">
        <authorList>
            <person name="Kallberg Y."/>
            <person name="Tangrot J."/>
            <person name="Rosling A."/>
        </authorList>
    </citation>
    <scope>NUCLEOTIDE SEQUENCE</scope>
    <source>
        <strain evidence="6">FL966</strain>
    </source>
</reference>
<evidence type="ECO:0000256" key="2">
    <source>
        <dbReference type="ARBA" id="ARBA00022737"/>
    </source>
</evidence>
<dbReference type="PROSITE" id="PS50927">
    <property type="entry name" value="BULB_LECTIN"/>
    <property type="match status" value="1"/>
</dbReference>
<dbReference type="PANTHER" id="PTHR46093:SF3">
    <property type="entry name" value="ACYL-COA-BINDING DOMAIN-CONTAINING PROTEIN 4"/>
    <property type="match status" value="1"/>
</dbReference>
<accession>A0A9N9NLP7</accession>
<protein>
    <submittedName>
        <fullName evidence="6">9005_t:CDS:1</fullName>
    </submittedName>
</protein>
<proteinExistence type="predicted"/>
<evidence type="ECO:0000259" key="5">
    <source>
        <dbReference type="PROSITE" id="PS50927"/>
    </source>
</evidence>
<dbReference type="AlphaFoldDB" id="A0A9N9NLP7"/>
<organism evidence="6 7">
    <name type="scientific">Cetraspora pellucida</name>
    <dbReference type="NCBI Taxonomy" id="1433469"/>
    <lineage>
        <taxon>Eukaryota</taxon>
        <taxon>Fungi</taxon>
        <taxon>Fungi incertae sedis</taxon>
        <taxon>Mucoromycota</taxon>
        <taxon>Glomeromycotina</taxon>
        <taxon>Glomeromycetes</taxon>
        <taxon>Diversisporales</taxon>
        <taxon>Gigasporaceae</taxon>
        <taxon>Cetraspora</taxon>
    </lineage>
</organism>
<dbReference type="InterPro" id="IPR011043">
    <property type="entry name" value="Gal_Oxase/kelch_b-propeller"/>
</dbReference>
<evidence type="ECO:0000313" key="7">
    <source>
        <dbReference type="Proteomes" id="UP000789759"/>
    </source>
</evidence>
<sequence length="616" mass="68743">MRLIIISILLSLILFTKCAVGYNPVGRTDMEALIISNKIYFYGGWNLSVLNDIFYIDLSNSFQATNPPFTLQANLKQRGGYKAVVNGNMIIALGGYDQIGNTNNLLIIDETTSNPYVTILTNSSNVTNANSWPSPRKWMTAVIDSNKTKMYVWGGTSSAALSYLNTDGTMYILDLKNYFWVANKSPTQPMGRQFHTATLVPDGRIIMIGGAFNPNMSQVDIYDTISGLWSQKTTLNGSTSGRWSHTATLATDGKSIIVFGGVSNNTNMIVGISILNLTNFTWTTVFPSGNPPAQYPNSHAATLYNDYIFFTFGIIGTNLINTVSILNISNNQYKWVDSYIPSGQSCTIEGGDIVGPKIRVAIYAQCLLIAFKIFVKKQRKIALSAFCGLVTSSVLIVAAIIQHINNDLHYVFQLEKLIVAIELLAMLVGLLITCYSIWLWTTIKWNLAHQECSSAVRMFFFVIPLDPTGWWRDFMLALFRSIVSSEIFLQRNPVSGISGGWGFKELVIAIMSGGDTITTITALFESPKLRVLEIKFLKTLHGDIEKEFSELWKPNLLSFEFNIESIIKDFILLVFFTSNDLIPPLSDVKINNNGLDAVILIYKEMLKECDKKFIEY</sequence>
<feature type="chain" id="PRO_5040394917" evidence="4">
    <location>
        <begin position="22"/>
        <end position="616"/>
    </location>
</feature>
<dbReference type="Proteomes" id="UP000789759">
    <property type="component" value="Unassembled WGS sequence"/>
</dbReference>
<evidence type="ECO:0000313" key="6">
    <source>
        <dbReference type="EMBL" id="CAG8742454.1"/>
    </source>
</evidence>
<feature type="signal peptide" evidence="4">
    <location>
        <begin position="1"/>
        <end position="21"/>
    </location>
</feature>
<feature type="domain" description="Bulb-type lectin" evidence="5">
    <location>
        <begin position="117"/>
        <end position="271"/>
    </location>
</feature>
<feature type="transmembrane region" description="Helical" evidence="3">
    <location>
        <begin position="381"/>
        <end position="405"/>
    </location>
</feature>
<dbReference type="OrthoDB" id="432528at2759"/>
<dbReference type="Pfam" id="PF17846">
    <property type="entry name" value="XRN_M"/>
    <property type="match status" value="1"/>
</dbReference>
<keyword evidence="1" id="KW-0880">Kelch repeat</keyword>
<evidence type="ECO:0000256" key="3">
    <source>
        <dbReference type="SAM" id="Phobius"/>
    </source>
</evidence>
<name>A0A9N9NLP7_9GLOM</name>
<dbReference type="InterPro" id="IPR041412">
    <property type="entry name" value="Xrn1_helical"/>
</dbReference>
<dbReference type="PANTHER" id="PTHR46093">
    <property type="entry name" value="ACYL-COA-BINDING DOMAIN-CONTAINING PROTEIN 5"/>
    <property type="match status" value="1"/>
</dbReference>
<dbReference type="Pfam" id="PF24681">
    <property type="entry name" value="Kelch_KLHDC2_KLHL20_DRC7"/>
    <property type="match status" value="1"/>
</dbReference>
<gene>
    <name evidence="6" type="ORF">CPELLU_LOCUS14170</name>
</gene>
<evidence type="ECO:0000256" key="1">
    <source>
        <dbReference type="ARBA" id="ARBA00022441"/>
    </source>
</evidence>
<feature type="transmembrane region" description="Helical" evidence="3">
    <location>
        <begin position="307"/>
        <end position="328"/>
    </location>
</feature>
<dbReference type="EMBL" id="CAJVQA010016349">
    <property type="protein sequence ID" value="CAG8742454.1"/>
    <property type="molecule type" value="Genomic_DNA"/>
</dbReference>
<feature type="transmembrane region" description="Helical" evidence="3">
    <location>
        <begin position="417"/>
        <end position="440"/>
    </location>
</feature>
<dbReference type="InterPro" id="IPR001480">
    <property type="entry name" value="Bulb-type_lectin_dom"/>
</dbReference>
<keyword evidence="3" id="KW-0812">Transmembrane</keyword>
<keyword evidence="2" id="KW-0677">Repeat</keyword>
<evidence type="ECO:0000256" key="4">
    <source>
        <dbReference type="SAM" id="SignalP"/>
    </source>
</evidence>
<dbReference type="SUPFAM" id="SSF50965">
    <property type="entry name" value="Galactose oxidase, central domain"/>
    <property type="match status" value="1"/>
</dbReference>
<dbReference type="SUPFAM" id="SSF117281">
    <property type="entry name" value="Kelch motif"/>
    <property type="match status" value="1"/>
</dbReference>
<keyword evidence="4" id="KW-0732">Signal</keyword>
<comment type="caution">
    <text evidence="6">The sequence shown here is derived from an EMBL/GenBank/DDBJ whole genome shotgun (WGS) entry which is preliminary data.</text>
</comment>
<keyword evidence="3" id="KW-0472">Membrane</keyword>